<dbReference type="STRING" id="101127.A0A1X2GWV7"/>
<keyword evidence="6" id="KW-1185">Reference proteome</keyword>
<dbReference type="GO" id="GO:0007265">
    <property type="term" value="P:Ras protein signal transduction"/>
    <property type="evidence" value="ECO:0007669"/>
    <property type="project" value="TreeGrafter"/>
</dbReference>
<dbReference type="Proteomes" id="UP000242146">
    <property type="component" value="Unassembled WGS sequence"/>
</dbReference>
<name>A0A1X2GWV7_9FUNG</name>
<evidence type="ECO:0000259" key="4">
    <source>
        <dbReference type="PROSITE" id="PS50009"/>
    </source>
</evidence>
<sequence length="979" mass="108238">MSDNPHVAFMHAAQLLDEGLIKDAYVTFLSVVELSAKQLYGVKFVHHTVVSTPDLYEVAISMIRSSLCHLDDIVSKQSIPFQPKKLQPPNTPACKPKPTVPPKPKALPAALPTTLQKIMNVPPSKPTTNRSRGNSVSFAIQETAPNHKGPAVVHIDPNEVNIIGDVEDDDEDDDVDMVVDFHNDTSYPPSSTTRMRRNQSHPNIFRPHTVSDSHVPQITKEAAPRKSLDAYQYQRHHPTSVHPHHPMPASTMTSQHTWSNHTHSHMFRPYAHPMDILADSLVDPSILVPAQTNAGDNLALPLSSSSSPTSDYVPLIPMPPLLSTHRLLQAQLADLENSVNECKTKKRAMLQLPLQDRPPNTHAVEKEWDDLIQQKSSSLSETRETLNRVRTLYMSAATVPSVMQFPPYLVAYQLTLMDAALFRNIPSNALLTHSARHPHPKIVASTDFFNYITRSIEHSILLPLEAARRAEIINRWIKIATKCLLLNNYQTLKAIVAALGTPPVQRLRRTWDCIPKKRMTRLELLNTLMSEVDNYGRYREHMGLLETRTPSTSTSASSPPSATSLSITNFTASSQASLNSISLFSSSSDQARVDAIVSQPASASPTSPKLPHHDKPIIPFLGVFIHDITYLLAAIKQGSRPLDDPRIQGLLATLQAFQMAPPYPSVPPASYIKASQPKKHSFRPSASLITQALQRSAKQKNSSSSSASSSHACGLTAWDDDPQREMELEQQLITQYLLMRPWVNERIVDELSTLREPPKPRSGSSPGPRYNNSANNLHSQQTSSSSYSYTSSIFSSASSIVRFQSTTSSITSWDEDDELHDRQSSVVVCDDDDDEEELPMDTMLFKSNPQEYLQLYPHSSNRQNKIDGLEIAKTSAFPGPLLVSLQPSTSASMIHSSPNSAVEPTPRNSSTFRSLRTMHSFTRPSTSTSSSTSTSNSNVAPPPPPHPKDTSTSAFSIVGHLRSLSLPTSDHPVVFRKKA</sequence>
<dbReference type="GO" id="GO:0005085">
    <property type="term" value="F:guanyl-nucleotide exchange factor activity"/>
    <property type="evidence" value="ECO:0007669"/>
    <property type="project" value="UniProtKB-KW"/>
</dbReference>
<dbReference type="InterPro" id="IPR008937">
    <property type="entry name" value="Ras-like_GEF"/>
</dbReference>
<dbReference type="OrthoDB" id="546434at2759"/>
<feature type="compositionally biased region" description="Polar residues" evidence="3">
    <location>
        <begin position="691"/>
        <end position="701"/>
    </location>
</feature>
<dbReference type="Gene3D" id="1.10.840.10">
    <property type="entry name" value="Ras guanine-nucleotide exchange factors catalytic domain"/>
    <property type="match status" value="1"/>
</dbReference>
<dbReference type="PROSITE" id="PS50009">
    <property type="entry name" value="RASGEF_CAT"/>
    <property type="match status" value="1"/>
</dbReference>
<evidence type="ECO:0000256" key="3">
    <source>
        <dbReference type="SAM" id="MobiDB-lite"/>
    </source>
</evidence>
<dbReference type="GO" id="GO:0005886">
    <property type="term" value="C:plasma membrane"/>
    <property type="evidence" value="ECO:0007669"/>
    <property type="project" value="TreeGrafter"/>
</dbReference>
<dbReference type="InterPro" id="IPR023578">
    <property type="entry name" value="Ras_GEF_dom_sf"/>
</dbReference>
<accession>A0A1X2GWV7</accession>
<dbReference type="PANTHER" id="PTHR23113">
    <property type="entry name" value="GUANINE NUCLEOTIDE EXCHANGE FACTOR"/>
    <property type="match status" value="1"/>
</dbReference>
<comment type="caution">
    <text evidence="5">The sequence shown here is derived from an EMBL/GenBank/DDBJ whole genome shotgun (WGS) entry which is preliminary data.</text>
</comment>
<reference evidence="5 6" key="1">
    <citation type="submission" date="2016-07" db="EMBL/GenBank/DDBJ databases">
        <title>Pervasive Adenine N6-methylation of Active Genes in Fungi.</title>
        <authorList>
            <consortium name="DOE Joint Genome Institute"/>
            <person name="Mondo S.J."/>
            <person name="Dannebaum R.O."/>
            <person name="Kuo R.C."/>
            <person name="Labutti K."/>
            <person name="Haridas S."/>
            <person name="Kuo A."/>
            <person name="Salamov A."/>
            <person name="Ahrendt S.R."/>
            <person name="Lipzen A."/>
            <person name="Sullivan W."/>
            <person name="Andreopoulos W.B."/>
            <person name="Clum A."/>
            <person name="Lindquist E."/>
            <person name="Daum C."/>
            <person name="Ramamoorthy G.K."/>
            <person name="Gryganskyi A."/>
            <person name="Culley D."/>
            <person name="Magnuson J.K."/>
            <person name="James T.Y."/>
            <person name="O'Malley M.A."/>
            <person name="Stajich J.E."/>
            <person name="Spatafora J.W."/>
            <person name="Visel A."/>
            <person name="Grigoriev I.V."/>
        </authorList>
    </citation>
    <scope>NUCLEOTIDE SEQUENCE [LARGE SCALE GENOMIC DNA]</scope>
    <source>
        <strain evidence="5 6">NRRL 3301</strain>
    </source>
</reference>
<dbReference type="SMART" id="SM00147">
    <property type="entry name" value="RasGEF"/>
    <property type="match status" value="1"/>
</dbReference>
<feature type="region of interest" description="Disordered" evidence="3">
    <location>
        <begin position="691"/>
        <end position="717"/>
    </location>
</feature>
<feature type="region of interest" description="Disordered" evidence="3">
    <location>
        <begin position="891"/>
        <end position="956"/>
    </location>
</feature>
<dbReference type="EMBL" id="MCGT01000001">
    <property type="protein sequence ID" value="ORX62583.1"/>
    <property type="molecule type" value="Genomic_DNA"/>
</dbReference>
<feature type="compositionally biased region" description="Low complexity" evidence="3">
    <location>
        <begin position="920"/>
        <end position="939"/>
    </location>
</feature>
<dbReference type="InterPro" id="IPR036964">
    <property type="entry name" value="RASGEF_cat_dom_sf"/>
</dbReference>
<proteinExistence type="predicted"/>
<evidence type="ECO:0000256" key="1">
    <source>
        <dbReference type="ARBA" id="ARBA00022658"/>
    </source>
</evidence>
<dbReference type="AlphaFoldDB" id="A0A1X2GWV7"/>
<feature type="domain" description="Ras-GEF" evidence="4">
    <location>
        <begin position="406"/>
        <end position="712"/>
    </location>
</feature>
<gene>
    <name evidence="5" type="ORF">DM01DRAFT_1379250</name>
</gene>
<evidence type="ECO:0000313" key="5">
    <source>
        <dbReference type="EMBL" id="ORX62583.1"/>
    </source>
</evidence>
<dbReference type="Pfam" id="PF00617">
    <property type="entry name" value="RasGEF"/>
    <property type="match status" value="1"/>
</dbReference>
<dbReference type="PANTHER" id="PTHR23113:SF368">
    <property type="entry name" value="CELL DIVISION CONTROL PROTEIN 25"/>
    <property type="match status" value="1"/>
</dbReference>
<dbReference type="SUPFAM" id="SSF48366">
    <property type="entry name" value="Ras GEF"/>
    <property type="match status" value="1"/>
</dbReference>
<organism evidence="5 6">
    <name type="scientific">Hesseltinella vesiculosa</name>
    <dbReference type="NCBI Taxonomy" id="101127"/>
    <lineage>
        <taxon>Eukaryota</taxon>
        <taxon>Fungi</taxon>
        <taxon>Fungi incertae sedis</taxon>
        <taxon>Mucoromycota</taxon>
        <taxon>Mucoromycotina</taxon>
        <taxon>Mucoromycetes</taxon>
        <taxon>Mucorales</taxon>
        <taxon>Cunninghamellaceae</taxon>
        <taxon>Hesseltinella</taxon>
    </lineage>
</organism>
<dbReference type="InterPro" id="IPR001895">
    <property type="entry name" value="RASGEF_cat_dom"/>
</dbReference>
<evidence type="ECO:0000256" key="2">
    <source>
        <dbReference type="PROSITE-ProRule" id="PRU00168"/>
    </source>
</evidence>
<feature type="region of interest" description="Disordered" evidence="3">
    <location>
        <begin position="753"/>
        <end position="783"/>
    </location>
</feature>
<protein>
    <submittedName>
        <fullName evidence="5">Ras GEF</fullName>
    </submittedName>
</protein>
<feature type="region of interest" description="Disordered" evidence="3">
    <location>
        <begin position="237"/>
        <end position="256"/>
    </location>
</feature>
<feature type="compositionally biased region" description="Polar residues" evidence="3">
    <location>
        <begin position="891"/>
        <end position="919"/>
    </location>
</feature>
<evidence type="ECO:0000313" key="6">
    <source>
        <dbReference type="Proteomes" id="UP000242146"/>
    </source>
</evidence>
<feature type="region of interest" description="Disordered" evidence="3">
    <location>
        <begin position="81"/>
        <end position="103"/>
    </location>
</feature>
<keyword evidence="1 2" id="KW-0344">Guanine-nucleotide releasing factor</keyword>